<dbReference type="CDD" id="cd00063">
    <property type="entry name" value="FN3"/>
    <property type="match status" value="1"/>
</dbReference>
<keyword evidence="1" id="KW-0378">Hydrolase</keyword>
<comment type="caution">
    <text evidence="4">The sequence shown here is derived from an EMBL/GenBank/DDBJ whole genome shotgun (WGS) entry which is preliminary data.</text>
</comment>
<keyword evidence="5" id="KW-1185">Reference proteome</keyword>
<dbReference type="InterPro" id="IPR013783">
    <property type="entry name" value="Ig-like_fold"/>
</dbReference>
<evidence type="ECO:0000256" key="2">
    <source>
        <dbReference type="ARBA" id="ARBA00023326"/>
    </source>
</evidence>
<proteinExistence type="predicted"/>
<dbReference type="SUPFAM" id="SSF49265">
    <property type="entry name" value="Fibronectin type III"/>
    <property type="match status" value="1"/>
</dbReference>
<dbReference type="Gene3D" id="2.60.40.10">
    <property type="entry name" value="Immunoglobulins"/>
    <property type="match status" value="1"/>
</dbReference>
<dbReference type="EMBL" id="BAAATD010000007">
    <property type="protein sequence ID" value="GAA2612314.1"/>
    <property type="molecule type" value="Genomic_DNA"/>
</dbReference>
<reference evidence="4 5" key="1">
    <citation type="journal article" date="2019" name="Int. J. Syst. Evol. Microbiol.">
        <title>The Global Catalogue of Microorganisms (GCM) 10K type strain sequencing project: providing services to taxonomists for standard genome sequencing and annotation.</title>
        <authorList>
            <consortium name="The Broad Institute Genomics Platform"/>
            <consortium name="The Broad Institute Genome Sequencing Center for Infectious Disease"/>
            <person name="Wu L."/>
            <person name="Ma J."/>
        </authorList>
    </citation>
    <scope>NUCLEOTIDE SEQUENCE [LARGE SCALE GENOMIC DNA]</scope>
    <source>
        <strain evidence="4 5">JCM 6833</strain>
    </source>
</reference>
<keyword evidence="1" id="KW-0326">Glycosidase</keyword>
<name>A0ABN3Q1C3_9ACTN</name>
<evidence type="ECO:0000313" key="4">
    <source>
        <dbReference type="EMBL" id="GAA2612314.1"/>
    </source>
</evidence>
<feature type="domain" description="Fibronectin type-III" evidence="3">
    <location>
        <begin position="18"/>
        <end position="120"/>
    </location>
</feature>
<sequence>MPAISSIAGEASFTRLPFPVGVNDLRVVNGNAEVTLKWKVGNRKAVLTWDLPDHATGVAIWMKGPGDSAHTKLPYPVFDDTFTFGGLVNGATYEFKVQSYNDLIPGRTSGSVAVKPTGPPVAGPDG</sequence>
<organism evidence="4 5">
    <name type="scientific">Actinomadura fulvescens</name>
    <dbReference type="NCBI Taxonomy" id="46160"/>
    <lineage>
        <taxon>Bacteria</taxon>
        <taxon>Bacillati</taxon>
        <taxon>Actinomycetota</taxon>
        <taxon>Actinomycetes</taxon>
        <taxon>Streptosporangiales</taxon>
        <taxon>Thermomonosporaceae</taxon>
        <taxon>Actinomadura</taxon>
    </lineage>
</organism>
<dbReference type="InterPro" id="IPR003961">
    <property type="entry name" value="FN3_dom"/>
</dbReference>
<accession>A0ABN3Q1C3</accession>
<dbReference type="PROSITE" id="PS50853">
    <property type="entry name" value="FN3"/>
    <property type="match status" value="1"/>
</dbReference>
<evidence type="ECO:0000313" key="5">
    <source>
        <dbReference type="Proteomes" id="UP001501509"/>
    </source>
</evidence>
<keyword evidence="2" id="KW-0624">Polysaccharide degradation</keyword>
<evidence type="ECO:0000259" key="3">
    <source>
        <dbReference type="PROSITE" id="PS50853"/>
    </source>
</evidence>
<evidence type="ECO:0000256" key="1">
    <source>
        <dbReference type="ARBA" id="ARBA00023295"/>
    </source>
</evidence>
<dbReference type="Proteomes" id="UP001501509">
    <property type="component" value="Unassembled WGS sequence"/>
</dbReference>
<dbReference type="InterPro" id="IPR036116">
    <property type="entry name" value="FN3_sf"/>
</dbReference>
<dbReference type="SMART" id="SM00060">
    <property type="entry name" value="FN3"/>
    <property type="match status" value="1"/>
</dbReference>
<gene>
    <name evidence="4" type="ORF">GCM10010411_53810</name>
</gene>
<keyword evidence="2" id="KW-0119">Carbohydrate metabolism</keyword>
<protein>
    <recommendedName>
        <fullName evidence="3">Fibronectin type-III domain-containing protein</fullName>
    </recommendedName>
</protein>